<gene>
    <name evidence="3" type="ORF">IAB59_07515</name>
</gene>
<evidence type="ECO:0000313" key="3">
    <source>
        <dbReference type="EMBL" id="HIT38305.1"/>
    </source>
</evidence>
<dbReference type="AlphaFoldDB" id="A0A9D1KC42"/>
<evidence type="ECO:0000256" key="2">
    <source>
        <dbReference type="SAM" id="SignalP"/>
    </source>
</evidence>
<dbReference type="EMBL" id="DVKQ01000097">
    <property type="protein sequence ID" value="HIT38305.1"/>
    <property type="molecule type" value="Genomic_DNA"/>
</dbReference>
<evidence type="ECO:0008006" key="5">
    <source>
        <dbReference type="Google" id="ProtNLM"/>
    </source>
</evidence>
<dbReference type="PROSITE" id="PS51257">
    <property type="entry name" value="PROKAR_LIPOPROTEIN"/>
    <property type="match status" value="1"/>
</dbReference>
<feature type="signal peptide" evidence="2">
    <location>
        <begin position="1"/>
        <end position="23"/>
    </location>
</feature>
<keyword evidence="1" id="KW-0175">Coiled coil</keyword>
<reference evidence="3" key="1">
    <citation type="submission" date="2020-10" db="EMBL/GenBank/DDBJ databases">
        <authorList>
            <person name="Gilroy R."/>
        </authorList>
    </citation>
    <scope>NUCLEOTIDE SEQUENCE</scope>
    <source>
        <strain evidence="3">CHK195-26880</strain>
    </source>
</reference>
<feature type="chain" id="PRO_5038410599" description="Lipoprotein" evidence="2">
    <location>
        <begin position="24"/>
        <end position="191"/>
    </location>
</feature>
<accession>A0A9D1KC42</accession>
<feature type="coiled-coil region" evidence="1">
    <location>
        <begin position="45"/>
        <end position="93"/>
    </location>
</feature>
<keyword evidence="2" id="KW-0732">Signal</keyword>
<dbReference type="CDD" id="cd14686">
    <property type="entry name" value="bZIP"/>
    <property type="match status" value="1"/>
</dbReference>
<dbReference type="Proteomes" id="UP000886833">
    <property type="component" value="Unassembled WGS sequence"/>
</dbReference>
<organism evidence="3 4">
    <name type="scientific">Candidatus Onthousia faecipullorum</name>
    <dbReference type="NCBI Taxonomy" id="2840887"/>
    <lineage>
        <taxon>Bacteria</taxon>
        <taxon>Bacillati</taxon>
        <taxon>Bacillota</taxon>
        <taxon>Bacilli</taxon>
        <taxon>Candidatus Onthousia</taxon>
    </lineage>
</organism>
<protein>
    <recommendedName>
        <fullName evidence="5">Lipoprotein</fullName>
    </recommendedName>
</protein>
<comment type="caution">
    <text evidence="3">The sequence shown here is derived from an EMBL/GenBank/DDBJ whole genome shotgun (WGS) entry which is preliminary data.</text>
</comment>
<evidence type="ECO:0000256" key="1">
    <source>
        <dbReference type="SAM" id="Coils"/>
    </source>
</evidence>
<sequence>MMKKIILGVTLVLCLLISSGCESQEKDTPKKTSNNVSQKIEDSNLDELKNIVADNIKKTEELEKELKNKQQENEELKKEITNLQTQLDEFNEKDTILNNSIDSKYNELKGMIGNNTATTTTSSNYIISKSQLIGTWKNINYDETLIFTEENSQVLGNWIIYYYNNREMAFSYIYKDGKLYISENGATFIKQ</sequence>
<proteinExistence type="predicted"/>
<evidence type="ECO:0000313" key="4">
    <source>
        <dbReference type="Proteomes" id="UP000886833"/>
    </source>
</evidence>
<reference evidence="3" key="2">
    <citation type="journal article" date="2021" name="PeerJ">
        <title>Extensive microbial diversity within the chicken gut microbiome revealed by metagenomics and culture.</title>
        <authorList>
            <person name="Gilroy R."/>
            <person name="Ravi A."/>
            <person name="Getino M."/>
            <person name="Pursley I."/>
            <person name="Horton D.L."/>
            <person name="Alikhan N.F."/>
            <person name="Baker D."/>
            <person name="Gharbi K."/>
            <person name="Hall N."/>
            <person name="Watson M."/>
            <person name="Adriaenssens E.M."/>
            <person name="Foster-Nyarko E."/>
            <person name="Jarju S."/>
            <person name="Secka A."/>
            <person name="Antonio M."/>
            <person name="Oren A."/>
            <person name="Chaudhuri R.R."/>
            <person name="La Ragione R."/>
            <person name="Hildebrand F."/>
            <person name="Pallen M.J."/>
        </authorList>
    </citation>
    <scope>NUCLEOTIDE SEQUENCE</scope>
    <source>
        <strain evidence="3">CHK195-26880</strain>
    </source>
</reference>
<name>A0A9D1KC42_9FIRM</name>